<accession>A0A7H8QWF7</accession>
<evidence type="ECO:0000313" key="3">
    <source>
        <dbReference type="Proteomes" id="UP000509510"/>
    </source>
</evidence>
<dbReference type="KEGG" id="trg:TRUGW13939_05481"/>
<proteinExistence type="predicted"/>
<dbReference type="EMBL" id="CP055900">
    <property type="protein sequence ID" value="QKX58359.1"/>
    <property type="molecule type" value="Genomic_DNA"/>
</dbReference>
<dbReference type="OrthoDB" id="10414596at2759"/>
<name>A0A7H8QWF7_TALRU</name>
<dbReference type="Proteomes" id="UP000509510">
    <property type="component" value="Chromosome III"/>
</dbReference>
<keyword evidence="3" id="KW-1185">Reference proteome</keyword>
<feature type="region of interest" description="Disordered" evidence="1">
    <location>
        <begin position="171"/>
        <end position="196"/>
    </location>
</feature>
<dbReference type="AlphaFoldDB" id="A0A7H8QWF7"/>
<evidence type="ECO:0000256" key="1">
    <source>
        <dbReference type="SAM" id="MobiDB-lite"/>
    </source>
</evidence>
<sequence>MFGRDDWDMCLNIEECAKESRNHDNSDIPDIIARAAESVFGPSDRHHRLLTPESVDGDSVLMPPRKKAKRDSDVDSRQSLSGNSSDSTPMSLPSVNYSPWASFMGYGGFALQDAYCTPSSSSPFSTSFFDLPGGVNVWGRRGDKERQNFEIHEETEEEQANAEQVAATIYNPDFGDDNKENETAERGEEPPSVDPTQEFDLARNVLGELLDYSRPPTDDQFTMASVFQSQGIEIDEDNLPELPEDHLVIEGVFPPTFGNMLDDVELPIDLTLEEARMDECDESTDIGYTQGDEYSEL</sequence>
<organism evidence="2 3">
    <name type="scientific">Talaromyces rugulosus</name>
    <name type="common">Penicillium rugulosum</name>
    <dbReference type="NCBI Taxonomy" id="121627"/>
    <lineage>
        <taxon>Eukaryota</taxon>
        <taxon>Fungi</taxon>
        <taxon>Dikarya</taxon>
        <taxon>Ascomycota</taxon>
        <taxon>Pezizomycotina</taxon>
        <taxon>Eurotiomycetes</taxon>
        <taxon>Eurotiomycetidae</taxon>
        <taxon>Eurotiales</taxon>
        <taxon>Trichocomaceae</taxon>
        <taxon>Talaromyces</taxon>
        <taxon>Talaromyces sect. Islandici</taxon>
    </lineage>
</organism>
<dbReference type="GeneID" id="55992978"/>
<reference evidence="3" key="1">
    <citation type="submission" date="2020-06" db="EMBL/GenBank/DDBJ databases">
        <title>A chromosome-scale genome assembly of Talaromyces rugulosus W13939.</title>
        <authorList>
            <person name="Wang B."/>
            <person name="Guo L."/>
            <person name="Ye K."/>
            <person name="Wang L."/>
        </authorList>
    </citation>
    <scope>NUCLEOTIDE SEQUENCE [LARGE SCALE GENOMIC DNA]</scope>
    <source>
        <strain evidence="3">W13939</strain>
    </source>
</reference>
<protein>
    <submittedName>
        <fullName evidence="2">Uncharacterized protein</fullName>
    </submittedName>
</protein>
<evidence type="ECO:0000313" key="2">
    <source>
        <dbReference type="EMBL" id="QKX58359.1"/>
    </source>
</evidence>
<dbReference type="RefSeq" id="XP_035344537.1">
    <property type="nucleotide sequence ID" value="XM_035488644.1"/>
</dbReference>
<gene>
    <name evidence="2" type="ORF">TRUGW13939_05481</name>
</gene>
<feature type="compositionally biased region" description="Polar residues" evidence="1">
    <location>
        <begin position="77"/>
        <end position="92"/>
    </location>
</feature>
<feature type="region of interest" description="Disordered" evidence="1">
    <location>
        <begin position="43"/>
        <end position="92"/>
    </location>
</feature>
<feature type="compositionally biased region" description="Basic and acidic residues" evidence="1">
    <location>
        <begin position="176"/>
        <end position="189"/>
    </location>
</feature>